<dbReference type="PANTHER" id="PTHR43767:SF1">
    <property type="entry name" value="NONRIBOSOMAL PEPTIDE SYNTHASE PES1 (EUROFUNG)-RELATED"/>
    <property type="match status" value="1"/>
</dbReference>
<accession>A0A0L8M0I0</accession>
<dbReference type="Proteomes" id="UP000037084">
    <property type="component" value="Unassembled WGS sequence"/>
</dbReference>
<evidence type="ECO:0000259" key="3">
    <source>
        <dbReference type="Pfam" id="PF00501"/>
    </source>
</evidence>
<dbReference type="Pfam" id="PF00501">
    <property type="entry name" value="AMP-binding"/>
    <property type="match status" value="1"/>
</dbReference>
<evidence type="ECO:0000259" key="4">
    <source>
        <dbReference type="Pfam" id="PF13193"/>
    </source>
</evidence>
<evidence type="ECO:0000313" key="5">
    <source>
        <dbReference type="EMBL" id="KOG43850.1"/>
    </source>
</evidence>
<dbReference type="InterPro" id="IPR025110">
    <property type="entry name" value="AMP-bd_C"/>
</dbReference>
<dbReference type="EMBL" id="LGUV01000401">
    <property type="protein sequence ID" value="KOG43850.1"/>
    <property type="molecule type" value="Genomic_DNA"/>
</dbReference>
<evidence type="ECO:0000313" key="6">
    <source>
        <dbReference type="Proteomes" id="UP000037084"/>
    </source>
</evidence>
<proteinExistence type="inferred from homology"/>
<feature type="non-terminal residue" evidence="5">
    <location>
        <position position="1"/>
    </location>
</feature>
<feature type="domain" description="AMP-dependent synthetase/ligase" evidence="3">
    <location>
        <begin position="1"/>
        <end position="91"/>
    </location>
</feature>
<dbReference type="SUPFAM" id="SSF56801">
    <property type="entry name" value="Acetyl-CoA synthetase-like"/>
    <property type="match status" value="1"/>
</dbReference>
<comment type="caution">
    <text evidence="5">The sequence shown here is derived from an EMBL/GenBank/DDBJ whole genome shotgun (WGS) entry which is preliminary data.</text>
</comment>
<feature type="domain" description="AMP-binding enzyme C-terminal" evidence="4">
    <location>
        <begin position="141"/>
        <end position="216"/>
    </location>
</feature>
<reference evidence="6" key="1">
    <citation type="submission" date="2015-07" db="EMBL/GenBank/DDBJ databases">
        <authorList>
            <consortium name="Consortium for Microbial Forensics and Genomics (microFORGE)"/>
            <person name="Knight B.M."/>
            <person name="Roberts D.P."/>
            <person name="Lin D."/>
            <person name="Hari K."/>
            <person name="Fletcher J."/>
            <person name="Melcher U."/>
            <person name="Blagden T."/>
            <person name="Winegar R.A."/>
        </authorList>
    </citation>
    <scope>NUCLEOTIDE SEQUENCE [LARGE SCALE GENOMIC DNA]</scope>
    <source>
        <strain evidence="6">NRRL B-1447</strain>
    </source>
</reference>
<sequence length="226" mass="24437">APLPPALVERLRTAFGFYLRNGYGLTECTAPCASVPVHLDAPVDPASGTLSVGLPGADTVVRILDDRGAEVPFGETGEIAVRGPQVVPGYWGLPADTAKAFPEGELRTGDVGFMDPDGWLYVVDRKKDMINASGFKVWPREVEDVLYTHPAVREAAVVGVPDAYRGESVKAYVSLRPGTSVEPAELSAYCAERIAAYKYPRQVEILPVLPKTTSGKILRRELRDRG</sequence>
<dbReference type="Gene3D" id="3.30.300.30">
    <property type="match status" value="1"/>
</dbReference>
<dbReference type="eggNOG" id="COG0318">
    <property type="taxonomic scope" value="Bacteria"/>
</dbReference>
<dbReference type="PANTHER" id="PTHR43767">
    <property type="entry name" value="LONG-CHAIN-FATTY-ACID--COA LIGASE"/>
    <property type="match status" value="1"/>
</dbReference>
<comment type="similarity">
    <text evidence="1">Belongs to the ATP-dependent AMP-binding enzyme family.</text>
</comment>
<dbReference type="RefSeq" id="WP_159040527.1">
    <property type="nucleotide sequence ID" value="NZ_LGUV01000401.1"/>
</dbReference>
<name>A0A0L8M0I0_STRVG</name>
<organism evidence="5 6">
    <name type="scientific">Streptomyces virginiae</name>
    <name type="common">Streptomyces cinnamonensis</name>
    <dbReference type="NCBI Taxonomy" id="1961"/>
    <lineage>
        <taxon>Bacteria</taxon>
        <taxon>Bacillati</taxon>
        <taxon>Actinomycetota</taxon>
        <taxon>Actinomycetes</taxon>
        <taxon>Kitasatosporales</taxon>
        <taxon>Streptomycetaceae</taxon>
        <taxon>Streptomyces</taxon>
    </lineage>
</organism>
<dbReference type="PATRIC" id="fig|1961.12.peg.8376"/>
<gene>
    <name evidence="5" type="ORF">ADK75_38045</name>
</gene>
<dbReference type="InterPro" id="IPR045851">
    <property type="entry name" value="AMP-bd_C_sf"/>
</dbReference>
<keyword evidence="2" id="KW-0436">Ligase</keyword>
<dbReference type="GO" id="GO:0016878">
    <property type="term" value="F:acid-thiol ligase activity"/>
    <property type="evidence" value="ECO:0007669"/>
    <property type="project" value="UniProtKB-ARBA"/>
</dbReference>
<dbReference type="Gene3D" id="3.40.50.12780">
    <property type="entry name" value="N-terminal domain of ligase-like"/>
    <property type="match status" value="1"/>
</dbReference>
<dbReference type="OrthoDB" id="9803968at2"/>
<dbReference type="InterPro" id="IPR050237">
    <property type="entry name" value="ATP-dep_AMP-bd_enzyme"/>
</dbReference>
<protein>
    <submittedName>
        <fullName evidence="5">Acyl-CoA synthetase</fullName>
    </submittedName>
</protein>
<dbReference type="AlphaFoldDB" id="A0A0L8M0I0"/>
<dbReference type="FunFam" id="3.30.300.30:FF:000008">
    <property type="entry name" value="2,3-dihydroxybenzoate-AMP ligase"/>
    <property type="match status" value="1"/>
</dbReference>
<evidence type="ECO:0000256" key="1">
    <source>
        <dbReference type="ARBA" id="ARBA00006432"/>
    </source>
</evidence>
<dbReference type="Pfam" id="PF13193">
    <property type="entry name" value="AMP-binding_C"/>
    <property type="match status" value="1"/>
</dbReference>
<evidence type="ECO:0000256" key="2">
    <source>
        <dbReference type="ARBA" id="ARBA00022598"/>
    </source>
</evidence>
<dbReference type="InterPro" id="IPR000873">
    <property type="entry name" value="AMP-dep_synth/lig_dom"/>
</dbReference>
<dbReference type="InterPro" id="IPR042099">
    <property type="entry name" value="ANL_N_sf"/>
</dbReference>